<keyword evidence="1" id="KW-0227">DNA damage</keyword>
<keyword evidence="3" id="KW-0234">DNA repair</keyword>
<keyword evidence="2" id="KW-0067">ATP-binding</keyword>
<keyword evidence="2" id="KW-0347">Helicase</keyword>
<dbReference type="InterPro" id="IPR011335">
    <property type="entry name" value="Restrct_endonuc-II-like"/>
</dbReference>
<dbReference type="SUPFAM" id="SSF52980">
    <property type="entry name" value="Restriction endonuclease-like"/>
    <property type="match status" value="1"/>
</dbReference>
<dbReference type="RefSeq" id="WP_052604476.1">
    <property type="nucleotide sequence ID" value="NZ_JXYS01000018.1"/>
</dbReference>
<dbReference type="Gene3D" id="3.90.320.10">
    <property type="match status" value="1"/>
</dbReference>
<dbReference type="InterPro" id="IPR018247">
    <property type="entry name" value="EF_Hand_1_Ca_BS"/>
</dbReference>
<keyword evidence="2" id="KW-0378">Hydrolase</keyword>
<evidence type="ECO:0000256" key="2">
    <source>
        <dbReference type="ARBA" id="ARBA00022806"/>
    </source>
</evidence>
<dbReference type="Proteomes" id="UP000032360">
    <property type="component" value="Unassembled WGS sequence"/>
</dbReference>
<dbReference type="GO" id="GO:0004386">
    <property type="term" value="F:helicase activity"/>
    <property type="evidence" value="ECO:0007669"/>
    <property type="project" value="UniProtKB-KW"/>
</dbReference>
<dbReference type="AlphaFoldDB" id="A0A0D8HKL6"/>
<dbReference type="Pfam" id="PF12705">
    <property type="entry name" value="PDDEXK_1"/>
    <property type="match status" value="1"/>
</dbReference>
<comment type="caution">
    <text evidence="5">The sequence shown here is derived from an EMBL/GenBank/DDBJ whole genome shotgun (WGS) entry which is preliminary data.</text>
</comment>
<evidence type="ECO:0000313" key="6">
    <source>
        <dbReference type="Proteomes" id="UP000032360"/>
    </source>
</evidence>
<keyword evidence="2" id="KW-0547">Nucleotide-binding</keyword>
<evidence type="ECO:0000256" key="3">
    <source>
        <dbReference type="ARBA" id="ARBA00023204"/>
    </source>
</evidence>
<dbReference type="InterPro" id="IPR011604">
    <property type="entry name" value="PDDEXK-like_dom_sf"/>
</dbReference>
<organism evidence="5 6">
    <name type="scientific">Acidithrix ferrooxidans</name>
    <dbReference type="NCBI Taxonomy" id="1280514"/>
    <lineage>
        <taxon>Bacteria</taxon>
        <taxon>Bacillati</taxon>
        <taxon>Actinomycetota</taxon>
        <taxon>Acidimicrobiia</taxon>
        <taxon>Acidimicrobiales</taxon>
        <taxon>Acidimicrobiaceae</taxon>
        <taxon>Acidithrix</taxon>
    </lineage>
</organism>
<dbReference type="STRING" id="1280514.AXFE_07050"/>
<proteinExistence type="predicted"/>
<sequence length="281" mass="31460">MGLQVPGSITASKVSSFKECGLAFRLSVIEKLPQPTTLWTIRGTLTHAVLERMYFQIEPKDRTKKTAIEIVRQVWNESLVDNSLEVILGPGHSQAGRDALFQETIALVLKDFEAEDPSHVNAIATELRLETTLGDTILRGVIDRLDLNDDGSLTVTDYKTGKLPGQIQENERLTGVYFYALLCERVLGTRPKSVQLIYLKDATRIVATPTDQVLRGLESKTEAIWKAVCHACEKEDFRPRPSRMCRFCHYQELCPAQGGSLALISDFKATHVANKKRCENN</sequence>
<name>A0A0D8HKL6_9ACTN</name>
<dbReference type="GO" id="GO:0006281">
    <property type="term" value="P:DNA repair"/>
    <property type="evidence" value="ECO:0007669"/>
    <property type="project" value="UniProtKB-KW"/>
</dbReference>
<protein>
    <submittedName>
        <fullName evidence="5">PD-(D/E)XK nuclease superfamily protein</fullName>
    </submittedName>
</protein>
<feature type="domain" description="PD-(D/E)XK endonuclease-like" evidence="4">
    <location>
        <begin position="9"/>
        <end position="255"/>
    </location>
</feature>
<keyword evidence="6" id="KW-1185">Reference proteome</keyword>
<reference evidence="5 6" key="1">
    <citation type="submission" date="2015-01" db="EMBL/GenBank/DDBJ databases">
        <title>Draft genome of the acidophilic iron oxidizer Acidithrix ferrooxidans strain Py-F3.</title>
        <authorList>
            <person name="Poehlein A."/>
            <person name="Eisen S."/>
            <person name="Schloemann M."/>
            <person name="Johnson B.D."/>
            <person name="Daniel R."/>
            <person name="Muehling M."/>
        </authorList>
    </citation>
    <scope>NUCLEOTIDE SEQUENCE [LARGE SCALE GENOMIC DNA]</scope>
    <source>
        <strain evidence="5 6">Py-F3</strain>
    </source>
</reference>
<evidence type="ECO:0000256" key="1">
    <source>
        <dbReference type="ARBA" id="ARBA00022763"/>
    </source>
</evidence>
<evidence type="ECO:0000313" key="5">
    <source>
        <dbReference type="EMBL" id="KJF18317.1"/>
    </source>
</evidence>
<dbReference type="InterPro" id="IPR038726">
    <property type="entry name" value="PDDEXK_AddAB-type"/>
</dbReference>
<dbReference type="OrthoDB" id="9791397at2"/>
<gene>
    <name evidence="5" type="ORF">AXFE_07050</name>
</gene>
<accession>A0A0D8HKL6</accession>
<evidence type="ECO:0000259" key="4">
    <source>
        <dbReference type="Pfam" id="PF12705"/>
    </source>
</evidence>
<dbReference type="PROSITE" id="PS00018">
    <property type="entry name" value="EF_HAND_1"/>
    <property type="match status" value="1"/>
</dbReference>
<dbReference type="EMBL" id="JXYS01000018">
    <property type="protein sequence ID" value="KJF18317.1"/>
    <property type="molecule type" value="Genomic_DNA"/>
</dbReference>